<gene>
    <name evidence="2" type="ORF">C8F04DRAFT_1176365</name>
</gene>
<proteinExistence type="predicted"/>
<organism evidence="2 3">
    <name type="scientific">Mycena alexandri</name>
    <dbReference type="NCBI Taxonomy" id="1745969"/>
    <lineage>
        <taxon>Eukaryota</taxon>
        <taxon>Fungi</taxon>
        <taxon>Dikarya</taxon>
        <taxon>Basidiomycota</taxon>
        <taxon>Agaricomycotina</taxon>
        <taxon>Agaricomycetes</taxon>
        <taxon>Agaricomycetidae</taxon>
        <taxon>Agaricales</taxon>
        <taxon>Marasmiineae</taxon>
        <taxon>Mycenaceae</taxon>
        <taxon>Mycena</taxon>
    </lineage>
</organism>
<feature type="compositionally biased region" description="Basic residues" evidence="1">
    <location>
        <begin position="128"/>
        <end position="138"/>
    </location>
</feature>
<feature type="region of interest" description="Disordered" evidence="1">
    <location>
        <begin position="1"/>
        <end position="45"/>
    </location>
</feature>
<keyword evidence="3" id="KW-1185">Reference proteome</keyword>
<feature type="region of interest" description="Disordered" evidence="1">
    <location>
        <begin position="85"/>
        <end position="107"/>
    </location>
</feature>
<comment type="caution">
    <text evidence="2">The sequence shown here is derived from an EMBL/GenBank/DDBJ whole genome shotgun (WGS) entry which is preliminary data.</text>
</comment>
<feature type="compositionally biased region" description="Acidic residues" evidence="1">
    <location>
        <begin position="90"/>
        <end position="100"/>
    </location>
</feature>
<dbReference type="AlphaFoldDB" id="A0AAD6TDY8"/>
<evidence type="ECO:0000256" key="1">
    <source>
        <dbReference type="SAM" id="MobiDB-lite"/>
    </source>
</evidence>
<dbReference type="EMBL" id="JARJCM010000013">
    <property type="protein sequence ID" value="KAJ7042192.1"/>
    <property type="molecule type" value="Genomic_DNA"/>
</dbReference>
<accession>A0AAD6TDY8</accession>
<feature type="compositionally biased region" description="Polar residues" evidence="1">
    <location>
        <begin position="1"/>
        <end position="21"/>
    </location>
</feature>
<evidence type="ECO:0000313" key="3">
    <source>
        <dbReference type="Proteomes" id="UP001218188"/>
    </source>
</evidence>
<protein>
    <submittedName>
        <fullName evidence="2">Uncharacterized protein</fullName>
    </submittedName>
</protein>
<dbReference type="Proteomes" id="UP001218188">
    <property type="component" value="Unassembled WGS sequence"/>
</dbReference>
<evidence type="ECO:0000313" key="2">
    <source>
        <dbReference type="EMBL" id="KAJ7042192.1"/>
    </source>
</evidence>
<reference evidence="2" key="1">
    <citation type="submission" date="2023-03" db="EMBL/GenBank/DDBJ databases">
        <title>Massive genome expansion in bonnet fungi (Mycena s.s.) driven by repeated elements and novel gene families across ecological guilds.</title>
        <authorList>
            <consortium name="Lawrence Berkeley National Laboratory"/>
            <person name="Harder C.B."/>
            <person name="Miyauchi S."/>
            <person name="Viragh M."/>
            <person name="Kuo A."/>
            <person name="Thoen E."/>
            <person name="Andreopoulos B."/>
            <person name="Lu D."/>
            <person name="Skrede I."/>
            <person name="Drula E."/>
            <person name="Henrissat B."/>
            <person name="Morin E."/>
            <person name="Kohler A."/>
            <person name="Barry K."/>
            <person name="LaButti K."/>
            <person name="Morin E."/>
            <person name="Salamov A."/>
            <person name="Lipzen A."/>
            <person name="Mereny Z."/>
            <person name="Hegedus B."/>
            <person name="Baldrian P."/>
            <person name="Stursova M."/>
            <person name="Weitz H."/>
            <person name="Taylor A."/>
            <person name="Grigoriev I.V."/>
            <person name="Nagy L.G."/>
            <person name="Martin F."/>
            <person name="Kauserud H."/>
        </authorList>
    </citation>
    <scope>NUCLEOTIDE SEQUENCE</scope>
    <source>
        <strain evidence="2">CBHHK200</strain>
    </source>
</reference>
<feature type="region of interest" description="Disordered" evidence="1">
    <location>
        <begin position="125"/>
        <end position="147"/>
    </location>
</feature>
<name>A0AAD6TDY8_9AGAR</name>
<sequence length="147" mass="16713">MRSSASQKINRNKPSARSQLKATAPKVSEVEMPEPESTPESQSKAQLQELLDALERITFGSQAGDVEAGNQLRLRLAELEQMALSREPEELTDTNEEIPEDTQRDHQVEDLVYIQNDKDDELVETTHNRSHRSKKHQGHMVLIEDLD</sequence>